<name>A0A412FW73_9FIRM</name>
<dbReference type="SUPFAM" id="SSF54197">
    <property type="entry name" value="HIT-like"/>
    <property type="match status" value="1"/>
</dbReference>
<organism evidence="3 4">
    <name type="scientific">Holdemania filiformis</name>
    <dbReference type="NCBI Taxonomy" id="61171"/>
    <lineage>
        <taxon>Bacteria</taxon>
        <taxon>Bacillati</taxon>
        <taxon>Bacillota</taxon>
        <taxon>Erysipelotrichia</taxon>
        <taxon>Erysipelotrichales</taxon>
        <taxon>Erysipelotrichaceae</taxon>
        <taxon>Holdemania</taxon>
    </lineage>
</organism>
<dbReference type="Proteomes" id="UP000284178">
    <property type="component" value="Unassembled WGS sequence"/>
</dbReference>
<evidence type="ECO:0000313" key="4">
    <source>
        <dbReference type="Proteomes" id="UP000284178"/>
    </source>
</evidence>
<feature type="short sequence motif" description="Histidine triad motif" evidence="1">
    <location>
        <begin position="108"/>
        <end position="112"/>
    </location>
</feature>
<dbReference type="RefSeq" id="WP_117895445.1">
    <property type="nucleotide sequence ID" value="NZ_CABJCV010000015.1"/>
</dbReference>
<feature type="domain" description="HIT" evidence="2">
    <location>
        <begin position="20"/>
        <end position="123"/>
    </location>
</feature>
<proteinExistence type="predicted"/>
<evidence type="ECO:0000259" key="2">
    <source>
        <dbReference type="PROSITE" id="PS51084"/>
    </source>
</evidence>
<dbReference type="GO" id="GO:0003824">
    <property type="term" value="F:catalytic activity"/>
    <property type="evidence" value="ECO:0007669"/>
    <property type="project" value="InterPro"/>
</dbReference>
<gene>
    <name evidence="3" type="ORF">DWY25_12145</name>
</gene>
<reference evidence="3 4" key="1">
    <citation type="submission" date="2018-08" db="EMBL/GenBank/DDBJ databases">
        <title>A genome reference for cultivated species of the human gut microbiota.</title>
        <authorList>
            <person name="Zou Y."/>
            <person name="Xue W."/>
            <person name="Luo G."/>
        </authorList>
    </citation>
    <scope>NUCLEOTIDE SEQUENCE [LARGE SCALE GENOMIC DNA]</scope>
    <source>
        <strain evidence="3 4">AF24-29</strain>
    </source>
</reference>
<evidence type="ECO:0000313" key="3">
    <source>
        <dbReference type="EMBL" id="RGR72399.1"/>
    </source>
</evidence>
<sequence>MWEHDFEAVRLTDQECDVCARLRLTERGENPNLVAELSTGYVVLGDDQYIRGYTVLICKHHATELFDLEPDFRAKFLEEMVLTAQAVANVFQAEKMHYELLGIGRGVHMHWHLFPRHAGDTPQPGPVWLTPKSILHGPEAQVSDSQRQAWIQALREEINRLQAER</sequence>
<dbReference type="GeneID" id="83016145"/>
<dbReference type="PROSITE" id="PS51084">
    <property type="entry name" value="HIT_2"/>
    <property type="match status" value="1"/>
</dbReference>
<evidence type="ECO:0000256" key="1">
    <source>
        <dbReference type="PROSITE-ProRule" id="PRU00464"/>
    </source>
</evidence>
<accession>A0A412FW73</accession>
<protein>
    <submittedName>
        <fullName evidence="3">HIT family protein</fullName>
    </submittedName>
</protein>
<dbReference type="InterPro" id="IPR011146">
    <property type="entry name" value="HIT-like"/>
</dbReference>
<comment type="caution">
    <text evidence="3">The sequence shown here is derived from an EMBL/GenBank/DDBJ whole genome shotgun (WGS) entry which is preliminary data.</text>
</comment>
<dbReference type="EMBL" id="QRUP01000015">
    <property type="protein sequence ID" value="RGR72399.1"/>
    <property type="molecule type" value="Genomic_DNA"/>
</dbReference>
<dbReference type="Pfam" id="PF01230">
    <property type="entry name" value="HIT"/>
    <property type="match status" value="1"/>
</dbReference>
<dbReference type="Gene3D" id="3.30.428.10">
    <property type="entry name" value="HIT-like"/>
    <property type="match status" value="1"/>
</dbReference>
<dbReference type="InterPro" id="IPR036265">
    <property type="entry name" value="HIT-like_sf"/>
</dbReference>
<keyword evidence="4" id="KW-1185">Reference proteome</keyword>
<dbReference type="AlphaFoldDB" id="A0A412FW73"/>